<dbReference type="InterPro" id="IPR007829">
    <property type="entry name" value="TM2"/>
</dbReference>
<sequence>MTCVFATLFVYIPLPCGGVDSDCDGERRTWGGWDKRPKSEQCYKQERVAIFLSFWLGVFGADHWYAHHWLLAVFKTFTFGGFGLWALIDIHLWIIGGVYGTPGCPGGSENENLY</sequence>
<evidence type="ECO:0000256" key="1">
    <source>
        <dbReference type="ARBA" id="ARBA00004141"/>
    </source>
</evidence>
<feature type="chain" id="PRO_5025577393" description="TM2 domain-containing protein" evidence="7">
    <location>
        <begin position="19"/>
        <end position="114"/>
    </location>
</feature>
<dbReference type="GO" id="GO:0016020">
    <property type="term" value="C:membrane"/>
    <property type="evidence" value="ECO:0007669"/>
    <property type="project" value="UniProtKB-SubCell"/>
</dbReference>
<evidence type="ECO:0000313" key="9">
    <source>
        <dbReference type="EMBL" id="KAF2187298.1"/>
    </source>
</evidence>
<comment type="subcellular location">
    <subcellularLocation>
        <location evidence="1">Membrane</location>
        <topology evidence="1">Multi-pass membrane protein</topology>
    </subcellularLocation>
</comment>
<keyword evidence="5 6" id="KW-0472">Membrane</keyword>
<evidence type="ECO:0000256" key="5">
    <source>
        <dbReference type="ARBA" id="ARBA00023136"/>
    </source>
</evidence>
<name>A0A6A6E9T3_9PEZI</name>
<evidence type="ECO:0000313" key="10">
    <source>
        <dbReference type="Proteomes" id="UP000800200"/>
    </source>
</evidence>
<proteinExistence type="inferred from homology"/>
<keyword evidence="4 6" id="KW-1133">Transmembrane helix</keyword>
<keyword evidence="10" id="KW-1185">Reference proteome</keyword>
<accession>A0A6A6E9T3</accession>
<protein>
    <recommendedName>
        <fullName evidence="8">TM2 domain-containing protein</fullName>
    </recommendedName>
</protein>
<keyword evidence="7" id="KW-0732">Signal</keyword>
<evidence type="ECO:0000256" key="4">
    <source>
        <dbReference type="ARBA" id="ARBA00022989"/>
    </source>
</evidence>
<evidence type="ECO:0000256" key="6">
    <source>
        <dbReference type="SAM" id="Phobius"/>
    </source>
</evidence>
<evidence type="ECO:0000256" key="2">
    <source>
        <dbReference type="ARBA" id="ARBA00008284"/>
    </source>
</evidence>
<dbReference type="AlphaFoldDB" id="A0A6A6E9T3"/>
<feature type="domain" description="TM2" evidence="8">
    <location>
        <begin position="48"/>
        <end position="90"/>
    </location>
</feature>
<comment type="similarity">
    <text evidence="2">Belongs to the TM2 family.</text>
</comment>
<feature type="transmembrane region" description="Helical" evidence="6">
    <location>
        <begin position="72"/>
        <end position="95"/>
    </location>
</feature>
<dbReference type="PANTHER" id="PTHR21016">
    <property type="entry name" value="BETA-AMYLOID BINDING PROTEIN-RELATED"/>
    <property type="match status" value="1"/>
</dbReference>
<evidence type="ECO:0000256" key="3">
    <source>
        <dbReference type="ARBA" id="ARBA00022692"/>
    </source>
</evidence>
<dbReference type="Proteomes" id="UP000800200">
    <property type="component" value="Unassembled WGS sequence"/>
</dbReference>
<feature type="signal peptide" evidence="7">
    <location>
        <begin position="1"/>
        <end position="18"/>
    </location>
</feature>
<gene>
    <name evidence="9" type="ORF">K469DRAFT_704990</name>
</gene>
<keyword evidence="3 6" id="KW-0812">Transmembrane</keyword>
<dbReference type="Pfam" id="PF05154">
    <property type="entry name" value="TM2"/>
    <property type="match status" value="1"/>
</dbReference>
<evidence type="ECO:0000259" key="8">
    <source>
        <dbReference type="Pfam" id="PF05154"/>
    </source>
</evidence>
<dbReference type="OrthoDB" id="3688870at2759"/>
<feature type="transmembrane region" description="Helical" evidence="6">
    <location>
        <begin position="48"/>
        <end position="66"/>
    </location>
</feature>
<dbReference type="PANTHER" id="PTHR21016:SF25">
    <property type="entry name" value="TM2 DOMAIN-CONTAINING PROTEIN DDB_G0277895-RELATED"/>
    <property type="match status" value="1"/>
</dbReference>
<reference evidence="9" key="1">
    <citation type="journal article" date="2020" name="Stud. Mycol.">
        <title>101 Dothideomycetes genomes: a test case for predicting lifestyles and emergence of pathogens.</title>
        <authorList>
            <person name="Haridas S."/>
            <person name="Albert R."/>
            <person name="Binder M."/>
            <person name="Bloem J."/>
            <person name="Labutti K."/>
            <person name="Salamov A."/>
            <person name="Andreopoulos B."/>
            <person name="Baker S."/>
            <person name="Barry K."/>
            <person name="Bills G."/>
            <person name="Bluhm B."/>
            <person name="Cannon C."/>
            <person name="Castanera R."/>
            <person name="Culley D."/>
            <person name="Daum C."/>
            <person name="Ezra D."/>
            <person name="Gonzalez J."/>
            <person name="Henrissat B."/>
            <person name="Kuo A."/>
            <person name="Liang C."/>
            <person name="Lipzen A."/>
            <person name="Lutzoni F."/>
            <person name="Magnuson J."/>
            <person name="Mondo S."/>
            <person name="Nolan M."/>
            <person name="Ohm R."/>
            <person name="Pangilinan J."/>
            <person name="Park H.-J."/>
            <person name="Ramirez L."/>
            <person name="Alfaro M."/>
            <person name="Sun H."/>
            <person name="Tritt A."/>
            <person name="Yoshinaga Y."/>
            <person name="Zwiers L.-H."/>
            <person name="Turgeon B."/>
            <person name="Goodwin S."/>
            <person name="Spatafora J."/>
            <person name="Crous P."/>
            <person name="Grigoriev I."/>
        </authorList>
    </citation>
    <scope>NUCLEOTIDE SEQUENCE</scope>
    <source>
        <strain evidence="9">CBS 207.26</strain>
    </source>
</reference>
<organism evidence="9 10">
    <name type="scientific">Zopfia rhizophila CBS 207.26</name>
    <dbReference type="NCBI Taxonomy" id="1314779"/>
    <lineage>
        <taxon>Eukaryota</taxon>
        <taxon>Fungi</taxon>
        <taxon>Dikarya</taxon>
        <taxon>Ascomycota</taxon>
        <taxon>Pezizomycotina</taxon>
        <taxon>Dothideomycetes</taxon>
        <taxon>Dothideomycetes incertae sedis</taxon>
        <taxon>Zopfiaceae</taxon>
        <taxon>Zopfia</taxon>
    </lineage>
</organism>
<evidence type="ECO:0000256" key="7">
    <source>
        <dbReference type="SAM" id="SignalP"/>
    </source>
</evidence>
<dbReference type="EMBL" id="ML994627">
    <property type="protein sequence ID" value="KAF2187298.1"/>
    <property type="molecule type" value="Genomic_DNA"/>
</dbReference>
<dbReference type="InterPro" id="IPR050932">
    <property type="entry name" value="TM2D1-3-like"/>
</dbReference>